<dbReference type="AlphaFoldDB" id="A0A4U0H2W4"/>
<dbReference type="Gene3D" id="3.10.450.50">
    <property type="match status" value="1"/>
</dbReference>
<proteinExistence type="predicted"/>
<dbReference type="Proteomes" id="UP000309872">
    <property type="component" value="Unassembled WGS sequence"/>
</dbReference>
<dbReference type="InterPro" id="IPR032710">
    <property type="entry name" value="NTF2-like_dom_sf"/>
</dbReference>
<dbReference type="RefSeq" id="WP_136820975.1">
    <property type="nucleotide sequence ID" value="NZ_BMJX01000003.1"/>
</dbReference>
<accession>A0A4U0H2W4</accession>
<name>A0A4U0H2W4_9SPHI</name>
<keyword evidence="2" id="KW-1185">Reference proteome</keyword>
<protein>
    <submittedName>
        <fullName evidence="1">Nuclear transport factor 2 family protein</fullName>
    </submittedName>
</protein>
<sequence>MNLPNTIAALIKAQDNFDSHAYAKCFSETAHVIDEGITYQGRAEIQRWIQKANDEFKTAMKPLQYVEAEEILKAEISGNFEGSPAVLTYHFELIDGVIQSLKITG</sequence>
<evidence type="ECO:0000313" key="2">
    <source>
        <dbReference type="Proteomes" id="UP000309872"/>
    </source>
</evidence>
<dbReference type="OrthoDB" id="8684708at2"/>
<dbReference type="EMBL" id="SUKA01000003">
    <property type="protein sequence ID" value="TJY65846.1"/>
    <property type="molecule type" value="Genomic_DNA"/>
</dbReference>
<comment type="caution">
    <text evidence="1">The sequence shown here is derived from an EMBL/GenBank/DDBJ whole genome shotgun (WGS) entry which is preliminary data.</text>
</comment>
<evidence type="ECO:0000313" key="1">
    <source>
        <dbReference type="EMBL" id="TJY65846.1"/>
    </source>
</evidence>
<gene>
    <name evidence="1" type="ORF">FAZ19_12095</name>
</gene>
<dbReference type="SUPFAM" id="SSF54427">
    <property type="entry name" value="NTF2-like"/>
    <property type="match status" value="1"/>
</dbReference>
<reference evidence="1 2" key="1">
    <citation type="submission" date="2019-04" db="EMBL/GenBank/DDBJ databases">
        <title>Sphingobacterium olei sp. nov., isolated from oil-contaminated soil.</title>
        <authorList>
            <person name="Liu B."/>
        </authorList>
    </citation>
    <scope>NUCLEOTIDE SEQUENCE [LARGE SCALE GENOMIC DNA]</scope>
    <source>
        <strain evidence="1 2">Y3L14</strain>
    </source>
</reference>
<organism evidence="1 2">
    <name type="scientific">Sphingobacterium alkalisoli</name>
    <dbReference type="NCBI Taxonomy" id="1874115"/>
    <lineage>
        <taxon>Bacteria</taxon>
        <taxon>Pseudomonadati</taxon>
        <taxon>Bacteroidota</taxon>
        <taxon>Sphingobacteriia</taxon>
        <taxon>Sphingobacteriales</taxon>
        <taxon>Sphingobacteriaceae</taxon>
        <taxon>Sphingobacterium</taxon>
    </lineage>
</organism>